<feature type="domain" description="Grh/CP2 DB" evidence="7">
    <location>
        <begin position="1"/>
        <end position="173"/>
    </location>
</feature>
<evidence type="ECO:0000256" key="3">
    <source>
        <dbReference type="ARBA" id="ARBA00023125"/>
    </source>
</evidence>
<dbReference type="Pfam" id="PF25416">
    <property type="entry name" value="GRHL1_C"/>
    <property type="match status" value="1"/>
</dbReference>
<accession>A0ABM0K0H4</accession>
<sequence length="330" mass="38161">MEEERRAWEFWHGRQHSYKQRILDIDTKNCQGVLPQNIEEIAFNAVAVRWNPMDGPIKVNIAVHCLSTDFSNQKGVKGIPLHVQIDTYEQSTKDNHLVHRGYCQIKAFCDKGAERKTRDEERRRAAKHKTEDVGTLIVATKSRKKVEEVFHEPCERSEFYSMGDLLTPPVFFNPAHENSEFMHKSLTLGVVPSQDEEISSLPTSAELPDSCDDFYNSCSPVKRPRRDSSGNVKEPQKILLYVRERHEQAYTALMLEVPTMSGLLRSIEQKFSIPPSKVKNLYKKSRKGILVKLDDNIVRHYSHEATFIIEMNQMNEERDFEIILIEIESS</sequence>
<dbReference type="InterPro" id="IPR057520">
    <property type="entry name" value="GRHL1/CP2_C"/>
</dbReference>
<evidence type="ECO:0000256" key="4">
    <source>
        <dbReference type="ARBA" id="ARBA00023163"/>
    </source>
</evidence>
<evidence type="ECO:0000256" key="6">
    <source>
        <dbReference type="PROSITE-ProRule" id="PRU01313"/>
    </source>
</evidence>
<evidence type="ECO:0000313" key="9">
    <source>
        <dbReference type="RefSeq" id="XP_005105876.3"/>
    </source>
</evidence>
<organism evidence="8 9">
    <name type="scientific">Aplysia californica</name>
    <name type="common">California sea hare</name>
    <dbReference type="NCBI Taxonomy" id="6500"/>
    <lineage>
        <taxon>Eukaryota</taxon>
        <taxon>Metazoa</taxon>
        <taxon>Spiralia</taxon>
        <taxon>Lophotrochozoa</taxon>
        <taxon>Mollusca</taxon>
        <taxon>Gastropoda</taxon>
        <taxon>Heterobranchia</taxon>
        <taxon>Euthyneura</taxon>
        <taxon>Tectipleura</taxon>
        <taxon>Aplysiida</taxon>
        <taxon>Aplysioidea</taxon>
        <taxon>Aplysiidae</taxon>
        <taxon>Aplysia</taxon>
    </lineage>
</organism>
<reference evidence="9" key="1">
    <citation type="submission" date="2025-08" db="UniProtKB">
        <authorList>
            <consortium name="RefSeq"/>
        </authorList>
    </citation>
    <scope>IDENTIFICATION</scope>
</reference>
<keyword evidence="4" id="KW-0804">Transcription</keyword>
<dbReference type="GeneID" id="101862526"/>
<evidence type="ECO:0000256" key="2">
    <source>
        <dbReference type="ARBA" id="ARBA00023015"/>
    </source>
</evidence>
<comment type="subcellular location">
    <subcellularLocation>
        <location evidence="1 6">Nucleus</location>
    </subcellularLocation>
</comment>
<dbReference type="InterPro" id="IPR007604">
    <property type="entry name" value="CP2"/>
</dbReference>
<evidence type="ECO:0000313" key="8">
    <source>
        <dbReference type="Proteomes" id="UP000694888"/>
    </source>
</evidence>
<dbReference type="PANTHER" id="PTHR11037">
    <property type="entry name" value="TRANSCRIPTION FACTOR CP2"/>
    <property type="match status" value="1"/>
</dbReference>
<keyword evidence="8" id="KW-1185">Reference proteome</keyword>
<keyword evidence="5 6" id="KW-0539">Nucleus</keyword>
<evidence type="ECO:0000259" key="7">
    <source>
        <dbReference type="PROSITE" id="PS51968"/>
    </source>
</evidence>
<dbReference type="InterPro" id="IPR040167">
    <property type="entry name" value="TF_CP2-like"/>
</dbReference>
<evidence type="ECO:0000256" key="1">
    <source>
        <dbReference type="ARBA" id="ARBA00004123"/>
    </source>
</evidence>
<dbReference type="Proteomes" id="UP000694888">
    <property type="component" value="Unplaced"/>
</dbReference>
<keyword evidence="2" id="KW-0805">Transcription regulation</keyword>
<dbReference type="RefSeq" id="XP_005105876.3">
    <property type="nucleotide sequence ID" value="XM_005105819.3"/>
</dbReference>
<dbReference type="PROSITE" id="PS51968">
    <property type="entry name" value="GRH_CP2_DB"/>
    <property type="match status" value="1"/>
</dbReference>
<evidence type="ECO:0000256" key="5">
    <source>
        <dbReference type="ARBA" id="ARBA00023242"/>
    </source>
</evidence>
<gene>
    <name evidence="9" type="primary">LOC101862526</name>
</gene>
<keyword evidence="3 6" id="KW-0238">DNA-binding</keyword>
<name>A0ABM0K0H4_APLCA</name>
<proteinExistence type="predicted"/>
<dbReference type="PANTHER" id="PTHR11037:SF20">
    <property type="entry name" value="PROTEIN GRAINYHEAD"/>
    <property type="match status" value="1"/>
</dbReference>
<dbReference type="Pfam" id="PF04516">
    <property type="entry name" value="CP2"/>
    <property type="match status" value="1"/>
</dbReference>
<protein>
    <submittedName>
        <fullName evidence="9">Grainyhead-like protein 1 homolog</fullName>
    </submittedName>
</protein>